<dbReference type="GO" id="GO:0005525">
    <property type="term" value="F:GTP binding"/>
    <property type="evidence" value="ECO:0007669"/>
    <property type="project" value="UniProtKB-KW"/>
</dbReference>
<dbReference type="Pfam" id="PF04548">
    <property type="entry name" value="AIG1"/>
    <property type="match status" value="1"/>
</dbReference>
<evidence type="ECO:0000256" key="2">
    <source>
        <dbReference type="ARBA" id="ARBA00022741"/>
    </source>
</evidence>
<proteinExistence type="inferred from homology"/>
<dbReference type="PROSITE" id="PS51720">
    <property type="entry name" value="G_AIG1"/>
    <property type="match status" value="1"/>
</dbReference>
<reference evidence="6" key="1">
    <citation type="submission" date="2011-12" db="EMBL/GenBank/DDBJ databases">
        <title>The Draft Genome of Lepisosteus oculatus.</title>
        <authorList>
            <consortium name="The Broad Institute Genome Assembly &amp; Analysis Group"/>
            <consortium name="Computational R&amp;D Group"/>
            <consortium name="and Sequencing Platform"/>
            <person name="Di Palma F."/>
            <person name="Alfoldi J."/>
            <person name="Johnson J."/>
            <person name="Berlin A."/>
            <person name="Gnerre S."/>
            <person name="Jaffe D."/>
            <person name="MacCallum I."/>
            <person name="Young S."/>
            <person name="Walker B.J."/>
            <person name="Lander E.S."/>
            <person name="Lindblad-Toh K."/>
        </authorList>
    </citation>
    <scope>NUCLEOTIDE SEQUENCE [LARGE SCALE GENOMIC DNA]</scope>
</reference>
<keyword evidence="6" id="KW-1185">Reference proteome</keyword>
<evidence type="ECO:0000259" key="4">
    <source>
        <dbReference type="PROSITE" id="PS51720"/>
    </source>
</evidence>
<feature type="domain" description="AIG1-type G" evidence="4">
    <location>
        <begin position="1"/>
        <end position="193"/>
    </location>
</feature>
<reference evidence="5" key="3">
    <citation type="submission" date="2025-09" db="UniProtKB">
        <authorList>
            <consortium name="Ensembl"/>
        </authorList>
    </citation>
    <scope>IDENTIFICATION</scope>
</reference>
<dbReference type="InterPro" id="IPR006703">
    <property type="entry name" value="G_AIG1"/>
</dbReference>
<comment type="similarity">
    <text evidence="1">Belongs to the TRAFAC class TrmE-Era-EngA-EngB-Septin-like GTPase superfamily. AIG1/Toc34/Toc159-like paraseptin GTPase family. IAN subfamily.</text>
</comment>
<evidence type="ECO:0000256" key="1">
    <source>
        <dbReference type="ARBA" id="ARBA00008535"/>
    </source>
</evidence>
<dbReference type="Gene3D" id="3.40.50.300">
    <property type="entry name" value="P-loop containing nucleotide triphosphate hydrolases"/>
    <property type="match status" value="1"/>
</dbReference>
<keyword evidence="3" id="KW-0342">GTP-binding</keyword>
<dbReference type="InParanoid" id="W5NMU5"/>
<dbReference type="GeneTree" id="ENSGT01120000271858"/>
<evidence type="ECO:0000313" key="5">
    <source>
        <dbReference type="Ensembl" id="ENSLOCP00000021954.1"/>
    </source>
</evidence>
<evidence type="ECO:0000313" key="6">
    <source>
        <dbReference type="Proteomes" id="UP000018468"/>
    </source>
</evidence>
<dbReference type="PANTHER" id="PTHR10903">
    <property type="entry name" value="GTPASE, IMAP FAMILY MEMBER-RELATED"/>
    <property type="match status" value="1"/>
</dbReference>
<dbReference type="InterPro" id="IPR045058">
    <property type="entry name" value="GIMA/IAN/Toc"/>
</dbReference>
<dbReference type="EMBL" id="AHAT01036211">
    <property type="status" value="NOT_ANNOTATED_CDS"/>
    <property type="molecule type" value="Genomic_DNA"/>
</dbReference>
<dbReference type="AlphaFoldDB" id="W5NMU5"/>
<evidence type="ECO:0000256" key="3">
    <source>
        <dbReference type="ARBA" id="ARBA00023134"/>
    </source>
</evidence>
<dbReference type="HOGENOM" id="CLU_010468_3_3_1"/>
<accession>W5NMU5</accession>
<dbReference type="Ensembl" id="ENSLOCT00000021993.1">
    <property type="protein sequence ID" value="ENSLOCP00000021954.1"/>
    <property type="gene ID" value="ENSLOCG00000017851.1"/>
</dbReference>
<protein>
    <recommendedName>
        <fullName evidence="4">AIG1-type G domain-containing protein</fullName>
    </recommendedName>
</protein>
<dbReference type="InterPro" id="IPR027417">
    <property type="entry name" value="P-loop_NTPase"/>
</dbReference>
<keyword evidence="2" id="KW-0547">Nucleotide-binding</keyword>
<dbReference type="STRING" id="7918.ENSLOCP00000021954"/>
<dbReference type="FunFam" id="3.40.50.300:FF:000366">
    <property type="entry name" value="GTPase, IMAP family member 2"/>
    <property type="match status" value="1"/>
</dbReference>
<dbReference type="PANTHER" id="PTHR10903:SF186">
    <property type="entry name" value="GTPASE IMAP FAMILY MEMBER 4-LIKE-RELATED"/>
    <property type="match status" value="1"/>
</dbReference>
<dbReference type="SUPFAM" id="SSF52540">
    <property type="entry name" value="P-loop containing nucleoside triphosphate hydrolases"/>
    <property type="match status" value="1"/>
</dbReference>
<sequence>RILLVGKTGAGKSAAGNTILGREEFRSELSPSTVTQWCEKRTGEVSGRSVAVIDTPGLFDTELSKDEVTDEIVKSISLSSPGPHVFLVVLQLGRFTQEEKDTVKLIQKAFGERAADYTMVLFTHGEELRGQSIEDFLMDSKDLKDFVSQCGGGYHVFNNENPEDRSQVAELLEKIDRMVERNRGGHYTNKMYQ</sequence>
<dbReference type="Proteomes" id="UP000018468">
    <property type="component" value="Linkage group LG12"/>
</dbReference>
<dbReference type="CDD" id="cd01852">
    <property type="entry name" value="AIG1"/>
    <property type="match status" value="1"/>
</dbReference>
<dbReference type="Bgee" id="ENSLOCG00000017851">
    <property type="expression patterns" value="Expressed in pharyngeal gill and 7 other cell types or tissues"/>
</dbReference>
<reference evidence="5" key="2">
    <citation type="submission" date="2025-08" db="UniProtKB">
        <authorList>
            <consortium name="Ensembl"/>
        </authorList>
    </citation>
    <scope>IDENTIFICATION</scope>
</reference>
<dbReference type="OMA" id="MEYMIIL"/>
<name>W5NMU5_LEPOC</name>
<dbReference type="GO" id="GO:0003924">
    <property type="term" value="F:GTPase activity"/>
    <property type="evidence" value="ECO:0000318"/>
    <property type="project" value="GO_Central"/>
</dbReference>
<dbReference type="eggNOG" id="ENOG502R7QC">
    <property type="taxonomic scope" value="Eukaryota"/>
</dbReference>
<organism evidence="5 6">
    <name type="scientific">Lepisosteus oculatus</name>
    <name type="common">Spotted gar</name>
    <dbReference type="NCBI Taxonomy" id="7918"/>
    <lineage>
        <taxon>Eukaryota</taxon>
        <taxon>Metazoa</taxon>
        <taxon>Chordata</taxon>
        <taxon>Craniata</taxon>
        <taxon>Vertebrata</taxon>
        <taxon>Euteleostomi</taxon>
        <taxon>Actinopterygii</taxon>
        <taxon>Neopterygii</taxon>
        <taxon>Holostei</taxon>
        <taxon>Semionotiformes</taxon>
        <taxon>Lepisosteidae</taxon>
        <taxon>Lepisosteus</taxon>
    </lineage>
</organism>